<feature type="transmembrane region" description="Helical" evidence="1">
    <location>
        <begin position="7"/>
        <end position="29"/>
    </location>
</feature>
<sequence>MNLRKVFAWLIGISLFFGVMIGWVAPLAFPPIAQVAQPIVCAGGELSQDVIRGESANEVTYNSAFVCYRDGQEAEDVTASAILTAIGIYSLITFLLLFFFGLRALRGQTARMREAIRAIGDPRIRMEGRTIDMQDADLPAKLDALSTLRTQGLIDEASYERMVAEARRKG</sequence>
<protein>
    <recommendedName>
        <fullName evidence="4">SHOCT domain-containing protein</fullName>
    </recommendedName>
</protein>
<evidence type="ECO:0000256" key="1">
    <source>
        <dbReference type="SAM" id="Phobius"/>
    </source>
</evidence>
<evidence type="ECO:0008006" key="4">
    <source>
        <dbReference type="Google" id="ProtNLM"/>
    </source>
</evidence>
<dbReference type="AlphaFoldDB" id="A0A842HX28"/>
<accession>A0A842HX28</accession>
<keyword evidence="1" id="KW-0472">Membrane</keyword>
<keyword evidence="1" id="KW-0812">Transmembrane</keyword>
<proteinExistence type="predicted"/>
<dbReference type="EMBL" id="JACJVJ010000001">
    <property type="protein sequence ID" value="MBC2776500.1"/>
    <property type="molecule type" value="Genomic_DNA"/>
</dbReference>
<evidence type="ECO:0000313" key="2">
    <source>
        <dbReference type="EMBL" id="MBC2776500.1"/>
    </source>
</evidence>
<name>A0A842HX28_9SPHN</name>
<comment type="caution">
    <text evidence="2">The sequence shown here is derived from an EMBL/GenBank/DDBJ whole genome shotgun (WGS) entry which is preliminary data.</text>
</comment>
<evidence type="ECO:0000313" key="3">
    <source>
        <dbReference type="Proteomes" id="UP000564378"/>
    </source>
</evidence>
<feature type="transmembrane region" description="Helical" evidence="1">
    <location>
        <begin position="79"/>
        <end position="102"/>
    </location>
</feature>
<dbReference type="RefSeq" id="WP_185799779.1">
    <property type="nucleotide sequence ID" value="NZ_JACJVJ010000001.1"/>
</dbReference>
<gene>
    <name evidence="2" type="ORF">H6P80_02580</name>
</gene>
<organism evidence="2 3">
    <name type="scientific">Parasphingopyxis marina</name>
    <dbReference type="NCBI Taxonomy" id="2761622"/>
    <lineage>
        <taxon>Bacteria</taxon>
        <taxon>Pseudomonadati</taxon>
        <taxon>Pseudomonadota</taxon>
        <taxon>Alphaproteobacteria</taxon>
        <taxon>Sphingomonadales</taxon>
        <taxon>Sphingomonadaceae</taxon>
        <taxon>Parasphingopyxis</taxon>
    </lineage>
</organism>
<keyword evidence="1" id="KW-1133">Transmembrane helix</keyword>
<reference evidence="2 3" key="1">
    <citation type="submission" date="2020-08" db="EMBL/GenBank/DDBJ databases">
        <title>Draft genome sequence of Parasphingopyxis sp. GrpM-11.</title>
        <authorList>
            <person name="Oh J."/>
            <person name="Roh D.-H."/>
        </authorList>
    </citation>
    <scope>NUCLEOTIDE SEQUENCE [LARGE SCALE GENOMIC DNA]</scope>
    <source>
        <strain evidence="2 3">GrpM-11</strain>
    </source>
</reference>
<dbReference type="Proteomes" id="UP000564378">
    <property type="component" value="Unassembled WGS sequence"/>
</dbReference>
<keyword evidence="3" id="KW-1185">Reference proteome</keyword>